<reference evidence="2 3" key="1">
    <citation type="journal article" date="2024" name="G3 (Bethesda)">
        <title>Genome assembly of Hibiscus sabdariffa L. provides insights into metabolisms of medicinal natural products.</title>
        <authorList>
            <person name="Kim T."/>
        </authorList>
    </citation>
    <scope>NUCLEOTIDE SEQUENCE [LARGE SCALE GENOMIC DNA]</scope>
    <source>
        <strain evidence="2">TK-2024</strain>
        <tissue evidence="2">Old leaves</tissue>
    </source>
</reference>
<evidence type="ECO:0000259" key="1">
    <source>
        <dbReference type="SMART" id="SM01204"/>
    </source>
</evidence>
<evidence type="ECO:0000313" key="3">
    <source>
        <dbReference type="Proteomes" id="UP001396334"/>
    </source>
</evidence>
<dbReference type="PANTHER" id="PTHR14939:SF5">
    <property type="entry name" value="F-BOX ONLY PROTEIN 22"/>
    <property type="match status" value="1"/>
</dbReference>
<dbReference type="SMART" id="SM01204">
    <property type="entry name" value="FIST_C"/>
    <property type="match status" value="1"/>
</dbReference>
<name>A0ABR2AER7_9ROSI</name>
<evidence type="ECO:0000313" key="2">
    <source>
        <dbReference type="EMBL" id="KAK8491605.1"/>
    </source>
</evidence>
<dbReference type="PANTHER" id="PTHR14939">
    <property type="entry name" value="F-BOX ONLY PROTEIN 22"/>
    <property type="match status" value="1"/>
</dbReference>
<organism evidence="2 3">
    <name type="scientific">Hibiscus sabdariffa</name>
    <name type="common">roselle</name>
    <dbReference type="NCBI Taxonomy" id="183260"/>
    <lineage>
        <taxon>Eukaryota</taxon>
        <taxon>Viridiplantae</taxon>
        <taxon>Streptophyta</taxon>
        <taxon>Embryophyta</taxon>
        <taxon>Tracheophyta</taxon>
        <taxon>Spermatophyta</taxon>
        <taxon>Magnoliopsida</taxon>
        <taxon>eudicotyledons</taxon>
        <taxon>Gunneridae</taxon>
        <taxon>Pentapetalae</taxon>
        <taxon>rosids</taxon>
        <taxon>malvids</taxon>
        <taxon>Malvales</taxon>
        <taxon>Malvaceae</taxon>
        <taxon>Malvoideae</taxon>
        <taxon>Hibiscus</taxon>
    </lineage>
</organism>
<dbReference type="Proteomes" id="UP001396334">
    <property type="component" value="Unassembled WGS sequence"/>
</dbReference>
<protein>
    <recommendedName>
        <fullName evidence="1">FIST C-domain domain-containing protein</fullName>
    </recommendedName>
</protein>
<proteinExistence type="predicted"/>
<accession>A0ABR2AER7</accession>
<feature type="domain" description="FIST C-domain" evidence="1">
    <location>
        <begin position="50"/>
        <end position="201"/>
    </location>
</feature>
<sequence length="235" mass="25688">MVDTPPGDVEFHCAVSNGVVAIGPRLRVISTELRGFRTNLAARREGQAGAVDRRQMVLGFKNEREGKMDIFGISIGFTKIELLFPRGTRTTVELHKVLNGNPLVLHVDSANIREGDTFQFYVPDLSTALSSSNEVSSTLKNLKSKSNVVDKTEAFGGFIFARRGRGESFFGQPNVDSSLFLDNFPGIPVAGILCSGDVGRGYMSITANGEERPDRSHLLHAYSTLYLLMSYTPSP</sequence>
<keyword evidence="3" id="KW-1185">Reference proteome</keyword>
<dbReference type="InterPro" id="IPR019494">
    <property type="entry name" value="FIST_C"/>
</dbReference>
<gene>
    <name evidence="2" type="ORF">V6N11_063094</name>
</gene>
<comment type="caution">
    <text evidence="2">The sequence shown here is derived from an EMBL/GenBank/DDBJ whole genome shotgun (WGS) entry which is preliminary data.</text>
</comment>
<dbReference type="EMBL" id="JBBPBN010000258">
    <property type="protein sequence ID" value="KAK8491605.1"/>
    <property type="molecule type" value="Genomic_DNA"/>
</dbReference>